<name>A0A183STT3_SCHSO</name>
<reference evidence="1 2" key="2">
    <citation type="submission" date="2018-11" db="EMBL/GenBank/DDBJ databases">
        <authorList>
            <consortium name="Pathogen Informatics"/>
        </authorList>
    </citation>
    <scope>NUCLEOTIDE SEQUENCE [LARGE SCALE GENOMIC DNA]</scope>
    <source>
        <strain evidence="1 2">NST_G2</strain>
    </source>
</reference>
<accession>A0A183STT3</accession>
<organism evidence="3">
    <name type="scientific">Schistocephalus solidus</name>
    <name type="common">Tapeworm</name>
    <dbReference type="NCBI Taxonomy" id="70667"/>
    <lineage>
        <taxon>Eukaryota</taxon>
        <taxon>Metazoa</taxon>
        <taxon>Spiralia</taxon>
        <taxon>Lophotrochozoa</taxon>
        <taxon>Platyhelminthes</taxon>
        <taxon>Cestoda</taxon>
        <taxon>Eucestoda</taxon>
        <taxon>Diphyllobothriidea</taxon>
        <taxon>Diphyllobothriidae</taxon>
        <taxon>Schistocephalus</taxon>
    </lineage>
</organism>
<gene>
    <name evidence="1" type="ORF">SSLN_LOCUS7631</name>
</gene>
<sequence>MYLYMNPREITFAETLKPLSQIFVEQSSLFNTRFQCLQRCKRESDDFITYAGIVNRECGRFQVGSLTGEQIQCLIFICGLQFPMDADIRTRLLSQVQQNSTVTLQEMAAEC</sequence>
<proteinExistence type="predicted"/>
<dbReference type="OrthoDB" id="6270619at2759"/>
<dbReference type="Proteomes" id="UP000275846">
    <property type="component" value="Unassembled WGS sequence"/>
</dbReference>
<reference evidence="3" key="1">
    <citation type="submission" date="2016-06" db="UniProtKB">
        <authorList>
            <consortium name="WormBaseParasite"/>
        </authorList>
    </citation>
    <scope>IDENTIFICATION</scope>
</reference>
<dbReference type="EMBL" id="UYSU01034236">
    <property type="protein sequence ID" value="VDL94016.1"/>
    <property type="molecule type" value="Genomic_DNA"/>
</dbReference>
<evidence type="ECO:0000313" key="1">
    <source>
        <dbReference type="EMBL" id="VDL94016.1"/>
    </source>
</evidence>
<protein>
    <submittedName>
        <fullName evidence="1 3">Uncharacterized protein</fullName>
    </submittedName>
</protein>
<dbReference type="WBParaSite" id="SSLN_0000792101-mRNA-1">
    <property type="protein sequence ID" value="SSLN_0000792101-mRNA-1"/>
    <property type="gene ID" value="SSLN_0000792101"/>
</dbReference>
<evidence type="ECO:0000313" key="3">
    <source>
        <dbReference type="WBParaSite" id="SSLN_0000792101-mRNA-1"/>
    </source>
</evidence>
<evidence type="ECO:0000313" key="2">
    <source>
        <dbReference type="Proteomes" id="UP000275846"/>
    </source>
</evidence>
<keyword evidence="2" id="KW-1185">Reference proteome</keyword>
<dbReference type="AlphaFoldDB" id="A0A183STT3"/>